<reference evidence="7" key="1">
    <citation type="submission" date="2017-02" db="UniProtKB">
        <authorList>
            <consortium name="WormBaseParasite"/>
        </authorList>
    </citation>
    <scope>IDENTIFICATION</scope>
</reference>
<dbReference type="WBParaSite" id="SPAL_0000560700.1">
    <property type="protein sequence ID" value="SPAL_0000560700.1"/>
    <property type="gene ID" value="SPAL_0000560700"/>
</dbReference>
<dbReference type="STRING" id="174720.A0A0N5BI22"/>
<organism evidence="6 7">
    <name type="scientific">Strongyloides papillosus</name>
    <name type="common">Intestinal threadworm</name>
    <dbReference type="NCBI Taxonomy" id="174720"/>
    <lineage>
        <taxon>Eukaryota</taxon>
        <taxon>Metazoa</taxon>
        <taxon>Ecdysozoa</taxon>
        <taxon>Nematoda</taxon>
        <taxon>Chromadorea</taxon>
        <taxon>Rhabditida</taxon>
        <taxon>Tylenchina</taxon>
        <taxon>Panagrolaimomorpha</taxon>
        <taxon>Strongyloidoidea</taxon>
        <taxon>Strongyloididae</taxon>
        <taxon>Strongyloides</taxon>
    </lineage>
</organism>
<dbReference type="PANTHER" id="PTHR13943:SF77">
    <property type="entry name" value="LRAT DOMAIN-CONTAINING PROTEIN"/>
    <property type="match status" value="1"/>
</dbReference>
<comment type="similarity">
    <text evidence="1">Belongs to the H-rev107 family.</text>
</comment>
<evidence type="ECO:0000256" key="4">
    <source>
        <dbReference type="ARBA" id="ARBA00023098"/>
    </source>
</evidence>
<evidence type="ECO:0000256" key="1">
    <source>
        <dbReference type="ARBA" id="ARBA00007824"/>
    </source>
</evidence>
<evidence type="ECO:0000256" key="2">
    <source>
        <dbReference type="ARBA" id="ARBA00022679"/>
    </source>
</evidence>
<keyword evidence="2" id="KW-0808">Transferase</keyword>
<keyword evidence="3" id="KW-0378">Hydrolase</keyword>
<dbReference type="AlphaFoldDB" id="A0A0N5BI22"/>
<evidence type="ECO:0000256" key="3">
    <source>
        <dbReference type="ARBA" id="ARBA00022801"/>
    </source>
</evidence>
<keyword evidence="6" id="KW-1185">Reference proteome</keyword>
<dbReference type="Gene3D" id="3.90.1720.10">
    <property type="entry name" value="endopeptidase domain like (from Nostoc punctiforme)"/>
    <property type="match status" value="1"/>
</dbReference>
<protein>
    <submittedName>
        <fullName evidence="7">LRAT domain-containing protein</fullName>
    </submittedName>
</protein>
<dbReference type="GO" id="GO:0004623">
    <property type="term" value="F:phospholipase A2 activity"/>
    <property type="evidence" value="ECO:0007669"/>
    <property type="project" value="TreeGrafter"/>
</dbReference>
<name>A0A0N5BI22_STREA</name>
<proteinExistence type="inferred from homology"/>
<dbReference type="GO" id="GO:0070292">
    <property type="term" value="P:N-acylphosphatidylethanolamine metabolic process"/>
    <property type="evidence" value="ECO:0007669"/>
    <property type="project" value="TreeGrafter"/>
</dbReference>
<feature type="domain" description="LRAT" evidence="5">
    <location>
        <begin position="30"/>
        <end position="161"/>
    </location>
</feature>
<dbReference type="PROSITE" id="PS51934">
    <property type="entry name" value="LRAT"/>
    <property type="match status" value="1"/>
</dbReference>
<sequence>MNYSVTTPWTTAKKLLEKLQVGDLIEIRRCFVIGIPICNHWAVYLGFNNGVFGVVHISNGKNDNRRLMSHRNFFSSYSICDGKVSSIQFDDFLDAFGKYKCRINNSMDKDCEPLSPGVISYRVISKVVESRKSKGLRYCIFTSNCENFAKWARYGSSSIRFGNIKTAILIGAGTFLISKSLSRASAAGLLGYVTLKMYDSFKKL</sequence>
<dbReference type="Pfam" id="PF04970">
    <property type="entry name" value="LRAT"/>
    <property type="match status" value="1"/>
</dbReference>
<accession>A0A0N5BI22</accession>
<dbReference type="InterPro" id="IPR007053">
    <property type="entry name" value="LRAT_dom"/>
</dbReference>
<evidence type="ECO:0000259" key="5">
    <source>
        <dbReference type="PROSITE" id="PS51934"/>
    </source>
</evidence>
<evidence type="ECO:0000313" key="7">
    <source>
        <dbReference type="WBParaSite" id="SPAL_0000560700.1"/>
    </source>
</evidence>
<dbReference type="GO" id="GO:0016410">
    <property type="term" value="F:N-acyltransferase activity"/>
    <property type="evidence" value="ECO:0007669"/>
    <property type="project" value="TreeGrafter"/>
</dbReference>
<dbReference type="GO" id="GO:0005737">
    <property type="term" value="C:cytoplasm"/>
    <property type="evidence" value="ECO:0007669"/>
    <property type="project" value="TreeGrafter"/>
</dbReference>
<dbReference type="PANTHER" id="PTHR13943">
    <property type="entry name" value="HRAS-LIKE SUPPRESSOR - RELATED"/>
    <property type="match status" value="1"/>
</dbReference>
<dbReference type="GO" id="GO:0008970">
    <property type="term" value="F:phospholipase A1 activity"/>
    <property type="evidence" value="ECO:0007669"/>
    <property type="project" value="TreeGrafter"/>
</dbReference>
<evidence type="ECO:0000313" key="6">
    <source>
        <dbReference type="Proteomes" id="UP000046392"/>
    </source>
</evidence>
<dbReference type="Proteomes" id="UP000046392">
    <property type="component" value="Unplaced"/>
</dbReference>
<keyword evidence="4" id="KW-0443">Lipid metabolism</keyword>
<dbReference type="InterPro" id="IPR051496">
    <property type="entry name" value="H-rev107_PLA/AT"/>
</dbReference>